<proteinExistence type="predicted"/>
<dbReference type="EMBL" id="JBHSGQ010000007">
    <property type="protein sequence ID" value="MFC4726149.1"/>
    <property type="molecule type" value="Genomic_DNA"/>
</dbReference>
<accession>A0ABV9NEZ0</accession>
<keyword evidence="2" id="KW-1185">Reference proteome</keyword>
<organism evidence="1 2">
    <name type="scientific">Glycocaulis abyssi</name>
    <dbReference type="NCBI Taxonomy" id="1433403"/>
    <lineage>
        <taxon>Bacteria</taxon>
        <taxon>Pseudomonadati</taxon>
        <taxon>Pseudomonadota</taxon>
        <taxon>Alphaproteobacteria</taxon>
        <taxon>Maricaulales</taxon>
        <taxon>Maricaulaceae</taxon>
        <taxon>Glycocaulis</taxon>
    </lineage>
</organism>
<name>A0ABV9NEZ0_9PROT</name>
<dbReference type="Proteomes" id="UP001596024">
    <property type="component" value="Unassembled WGS sequence"/>
</dbReference>
<gene>
    <name evidence="1" type="ORF">ACFPB0_12685</name>
</gene>
<sequence>MASPMTKLAKQAEQLEKLKAEASAEAAGIVMETGAYQLGPQVLKKLLAAAASADVEKLDAAICGLKAS</sequence>
<dbReference type="RefSeq" id="WP_371395196.1">
    <property type="nucleotide sequence ID" value="NZ_CP163422.1"/>
</dbReference>
<protein>
    <submittedName>
        <fullName evidence="1">Uncharacterized protein</fullName>
    </submittedName>
</protein>
<reference evidence="2" key="1">
    <citation type="journal article" date="2019" name="Int. J. Syst. Evol. Microbiol.">
        <title>The Global Catalogue of Microorganisms (GCM) 10K type strain sequencing project: providing services to taxonomists for standard genome sequencing and annotation.</title>
        <authorList>
            <consortium name="The Broad Institute Genomics Platform"/>
            <consortium name="The Broad Institute Genome Sequencing Center for Infectious Disease"/>
            <person name="Wu L."/>
            <person name="Ma J."/>
        </authorList>
    </citation>
    <scope>NUCLEOTIDE SEQUENCE [LARGE SCALE GENOMIC DNA]</scope>
    <source>
        <strain evidence="2">CCUG 62981</strain>
    </source>
</reference>
<evidence type="ECO:0000313" key="2">
    <source>
        <dbReference type="Proteomes" id="UP001596024"/>
    </source>
</evidence>
<comment type="caution">
    <text evidence="1">The sequence shown here is derived from an EMBL/GenBank/DDBJ whole genome shotgun (WGS) entry which is preliminary data.</text>
</comment>
<evidence type="ECO:0000313" key="1">
    <source>
        <dbReference type="EMBL" id="MFC4726149.1"/>
    </source>
</evidence>